<dbReference type="EMBL" id="BGZK01000275">
    <property type="protein sequence ID" value="GBP33552.1"/>
    <property type="molecule type" value="Genomic_DNA"/>
</dbReference>
<proteinExistence type="predicted"/>
<feature type="region of interest" description="Disordered" evidence="1">
    <location>
        <begin position="32"/>
        <end position="62"/>
    </location>
</feature>
<evidence type="ECO:0000313" key="2">
    <source>
        <dbReference type="EMBL" id="GBP33552.1"/>
    </source>
</evidence>
<reference evidence="2 3" key="1">
    <citation type="journal article" date="2019" name="Commun. Biol.">
        <title>The bagworm genome reveals a unique fibroin gene that provides high tensile strength.</title>
        <authorList>
            <person name="Kono N."/>
            <person name="Nakamura H."/>
            <person name="Ohtoshi R."/>
            <person name="Tomita M."/>
            <person name="Numata K."/>
            <person name="Arakawa K."/>
        </authorList>
    </citation>
    <scope>NUCLEOTIDE SEQUENCE [LARGE SCALE GENOMIC DNA]</scope>
</reference>
<dbReference type="AlphaFoldDB" id="A0A4C1V5K3"/>
<accession>A0A4C1V5K3</accession>
<keyword evidence="3" id="KW-1185">Reference proteome</keyword>
<name>A0A4C1V5K3_EUMVA</name>
<organism evidence="2 3">
    <name type="scientific">Eumeta variegata</name>
    <name type="common">Bagworm moth</name>
    <name type="synonym">Eumeta japonica</name>
    <dbReference type="NCBI Taxonomy" id="151549"/>
    <lineage>
        <taxon>Eukaryota</taxon>
        <taxon>Metazoa</taxon>
        <taxon>Ecdysozoa</taxon>
        <taxon>Arthropoda</taxon>
        <taxon>Hexapoda</taxon>
        <taxon>Insecta</taxon>
        <taxon>Pterygota</taxon>
        <taxon>Neoptera</taxon>
        <taxon>Endopterygota</taxon>
        <taxon>Lepidoptera</taxon>
        <taxon>Glossata</taxon>
        <taxon>Ditrysia</taxon>
        <taxon>Tineoidea</taxon>
        <taxon>Psychidae</taxon>
        <taxon>Oiketicinae</taxon>
        <taxon>Eumeta</taxon>
    </lineage>
</organism>
<protein>
    <submittedName>
        <fullName evidence="2">Uncharacterized protein</fullName>
    </submittedName>
</protein>
<sequence length="130" mass="14243">MSSSLVVNTCSVSAPRSRAFSLGCCADPRKSRRVRRDGLRQRTAETPVVNRAPARRGHTRGRPSFYLSQTLVELSDHIRLADTAELLYPLYNNMGFYNSISDSDGTARGALENVSRSPDGLAEPLDAVNC</sequence>
<gene>
    <name evidence="2" type="ORF">EVAR_28707_1</name>
</gene>
<evidence type="ECO:0000256" key="1">
    <source>
        <dbReference type="SAM" id="MobiDB-lite"/>
    </source>
</evidence>
<comment type="caution">
    <text evidence="2">The sequence shown here is derived from an EMBL/GenBank/DDBJ whole genome shotgun (WGS) entry which is preliminary data.</text>
</comment>
<dbReference type="Proteomes" id="UP000299102">
    <property type="component" value="Unassembled WGS sequence"/>
</dbReference>
<evidence type="ECO:0000313" key="3">
    <source>
        <dbReference type="Proteomes" id="UP000299102"/>
    </source>
</evidence>